<name>A0A645DJP0_9ZZZZ</name>
<comment type="caution">
    <text evidence="1">The sequence shown here is derived from an EMBL/GenBank/DDBJ whole genome shotgun (WGS) entry which is preliminary data.</text>
</comment>
<reference evidence="1" key="1">
    <citation type="submission" date="2019-08" db="EMBL/GenBank/DDBJ databases">
        <authorList>
            <person name="Kucharzyk K."/>
            <person name="Murdoch R.W."/>
            <person name="Higgins S."/>
            <person name="Loffler F."/>
        </authorList>
    </citation>
    <scope>NUCLEOTIDE SEQUENCE</scope>
</reference>
<proteinExistence type="predicted"/>
<protein>
    <submittedName>
        <fullName evidence="1">Uncharacterized protein</fullName>
    </submittedName>
</protein>
<sequence length="65" mass="7229">MGLIEEFTGFFDTAADPGKQCSTAACGQSFTDLADKFRFIVDFGRRHNDIHDVIVNHHRECVLGA</sequence>
<gene>
    <name evidence="1" type="ORF">SDC9_136366</name>
</gene>
<dbReference type="AlphaFoldDB" id="A0A645DJP0"/>
<evidence type="ECO:0000313" key="1">
    <source>
        <dbReference type="EMBL" id="MPM89258.1"/>
    </source>
</evidence>
<accession>A0A645DJP0</accession>
<organism evidence="1">
    <name type="scientific">bioreactor metagenome</name>
    <dbReference type="NCBI Taxonomy" id="1076179"/>
    <lineage>
        <taxon>unclassified sequences</taxon>
        <taxon>metagenomes</taxon>
        <taxon>ecological metagenomes</taxon>
    </lineage>
</organism>
<dbReference type="EMBL" id="VSSQ01036715">
    <property type="protein sequence ID" value="MPM89258.1"/>
    <property type="molecule type" value="Genomic_DNA"/>
</dbReference>